<accession>A0A1Z4EYY6</accession>
<feature type="region of interest" description="Disordered" evidence="1">
    <location>
        <begin position="1"/>
        <end position="37"/>
    </location>
</feature>
<dbReference type="KEGG" id="mste:MSTE_02884"/>
<keyword evidence="3" id="KW-1185">Reference proteome</keyword>
<evidence type="ECO:0000313" key="3">
    <source>
        <dbReference type="Proteomes" id="UP000217954"/>
    </source>
</evidence>
<reference evidence="2 3" key="2">
    <citation type="journal article" date="2017" name="Int. J. Syst. Evol. Microbiol.">
        <title>Mycobacterium stephanolepidis sp. nov., a rapidly growing species related to Mycobacterium chelonae, isolated from marine teleost fish, Stephanolepis cirrhifer.</title>
        <authorList>
            <person name="Fukano H."/>
            <person name="Wada S."/>
            <person name="Kurata O."/>
            <person name="Katayama K."/>
            <person name="Fujiwara N."/>
            <person name="Hoshino Y."/>
        </authorList>
    </citation>
    <scope>NUCLEOTIDE SEQUENCE [LARGE SCALE GENOMIC DNA]</scope>
    <source>
        <strain evidence="2 3">NJB0901</strain>
    </source>
</reference>
<sequence>MRDVEDAAALKVDADREFIGPAPKPQPAEPQSNPSSGCCLKLKISVRQPIQALA</sequence>
<evidence type="ECO:0000313" key="2">
    <source>
        <dbReference type="EMBL" id="BAX98193.1"/>
    </source>
</evidence>
<evidence type="ECO:0000256" key="1">
    <source>
        <dbReference type="SAM" id="MobiDB-lite"/>
    </source>
</evidence>
<protein>
    <submittedName>
        <fullName evidence="2">Uncharacterized protein</fullName>
    </submittedName>
</protein>
<gene>
    <name evidence="2" type="ORF">MSTE_02884</name>
</gene>
<name>A0A1Z4EYY6_9MYCO</name>
<organism evidence="2 3">
    <name type="scientific">[Mycobacterium] stephanolepidis</name>
    <dbReference type="NCBI Taxonomy" id="1520670"/>
    <lineage>
        <taxon>Bacteria</taxon>
        <taxon>Bacillati</taxon>
        <taxon>Actinomycetota</taxon>
        <taxon>Actinomycetes</taxon>
        <taxon>Mycobacteriales</taxon>
        <taxon>Mycobacteriaceae</taxon>
        <taxon>Mycobacteroides</taxon>
    </lineage>
</organism>
<dbReference type="AlphaFoldDB" id="A0A1Z4EYY6"/>
<dbReference type="OrthoDB" id="9889660at2"/>
<proteinExistence type="predicted"/>
<dbReference type="EMBL" id="AP018165">
    <property type="protein sequence ID" value="BAX98193.1"/>
    <property type="molecule type" value="Genomic_DNA"/>
</dbReference>
<dbReference type="RefSeq" id="WP_157997689.1">
    <property type="nucleotide sequence ID" value="NZ_AP018165.1"/>
</dbReference>
<dbReference type="Proteomes" id="UP000217954">
    <property type="component" value="Chromosome"/>
</dbReference>
<reference evidence="3" key="1">
    <citation type="journal article" date="2017" name="Genome Announc.">
        <title>Complete Genome Sequence of Mycobacterium stephanolepidis.</title>
        <authorList>
            <person name="Fukano H."/>
            <person name="Yoshida M."/>
            <person name="Katayama Y."/>
            <person name="Omatsu T."/>
            <person name="Mizutani T."/>
            <person name="Kurata O."/>
            <person name="Wada S."/>
            <person name="Hoshino Y."/>
        </authorList>
    </citation>
    <scope>NUCLEOTIDE SEQUENCE [LARGE SCALE GENOMIC DNA]</scope>
    <source>
        <strain evidence="3">NJB0901</strain>
    </source>
</reference>